<dbReference type="Gene3D" id="1.10.10.60">
    <property type="entry name" value="Homeodomain-like"/>
    <property type="match status" value="1"/>
</dbReference>
<comment type="caution">
    <text evidence="5">The sequence shown here is derived from an EMBL/GenBank/DDBJ whole genome shotgun (WGS) entry which is preliminary data.</text>
</comment>
<evidence type="ECO:0000259" key="4">
    <source>
        <dbReference type="PROSITE" id="PS01124"/>
    </source>
</evidence>
<dbReference type="Pfam" id="PF14525">
    <property type="entry name" value="AraC_binding_2"/>
    <property type="match status" value="1"/>
</dbReference>
<dbReference type="InterPro" id="IPR035418">
    <property type="entry name" value="AraC-bd_2"/>
</dbReference>
<dbReference type="InterPro" id="IPR050204">
    <property type="entry name" value="AraC_XylS_family_regulators"/>
</dbReference>
<dbReference type="Proteomes" id="UP001385892">
    <property type="component" value="Unassembled WGS sequence"/>
</dbReference>
<dbReference type="InterPro" id="IPR018062">
    <property type="entry name" value="HTH_AraC-typ_CS"/>
</dbReference>
<keyword evidence="2" id="KW-0238">DNA-binding</keyword>
<dbReference type="EMBL" id="JBBKZT010000007">
    <property type="protein sequence ID" value="MEJ8848460.1"/>
    <property type="molecule type" value="Genomic_DNA"/>
</dbReference>
<keyword evidence="1" id="KW-0805">Transcription regulation</keyword>
<dbReference type="PROSITE" id="PS00041">
    <property type="entry name" value="HTH_ARAC_FAMILY_1"/>
    <property type="match status" value="1"/>
</dbReference>
<dbReference type="SUPFAM" id="SSF46689">
    <property type="entry name" value="Homeodomain-like"/>
    <property type="match status" value="1"/>
</dbReference>
<name>A0ABU8WLQ2_9BURK</name>
<dbReference type="PANTHER" id="PTHR46796:SF6">
    <property type="entry name" value="ARAC SUBFAMILY"/>
    <property type="match status" value="1"/>
</dbReference>
<organism evidence="5 6">
    <name type="scientific">Variovorax rhizosphaerae</name>
    <dbReference type="NCBI Taxonomy" id="1836200"/>
    <lineage>
        <taxon>Bacteria</taxon>
        <taxon>Pseudomonadati</taxon>
        <taxon>Pseudomonadota</taxon>
        <taxon>Betaproteobacteria</taxon>
        <taxon>Burkholderiales</taxon>
        <taxon>Comamonadaceae</taxon>
        <taxon>Variovorax</taxon>
    </lineage>
</organism>
<sequence length="332" mass="36701">MRFDSRATSAREALDYWRGSLSQSWDMRLADDADEAHFHADVTMWRMSELIVGAATFGPMQTRMRRERNIQSDQLDHYRLLLVRDGEFHLDAAGQQVSLAPGRFVITDMALPEESESACTSSVLYIPRDTLDAALPQPMRLHGISPDNACAHLLSDHLAALLQGLPDAAPEELPALSAATVGLVAASLAPTAIDPLTTGVAIDGALLRRARRHIEDNLAETDLAAAPLCKLLRVSRSTLYRLFEPLGGVSQYIKERRLARVHQILAQSSDRQPIARLAEDHGFKSAAHFSKAFRAQFGYSPREVPRATEMVRLPTAGGAEDRFDRWLSSLCH</sequence>
<keyword evidence="3" id="KW-0804">Transcription</keyword>
<protein>
    <submittedName>
        <fullName evidence="5">Helix-turn-helix domain-containing protein</fullName>
    </submittedName>
</protein>
<keyword evidence="6" id="KW-1185">Reference proteome</keyword>
<dbReference type="PROSITE" id="PS01124">
    <property type="entry name" value="HTH_ARAC_FAMILY_2"/>
    <property type="match status" value="1"/>
</dbReference>
<evidence type="ECO:0000256" key="3">
    <source>
        <dbReference type="ARBA" id="ARBA00023163"/>
    </source>
</evidence>
<dbReference type="SMART" id="SM00342">
    <property type="entry name" value="HTH_ARAC"/>
    <property type="match status" value="1"/>
</dbReference>
<gene>
    <name evidence="5" type="ORF">WKW82_17510</name>
</gene>
<dbReference type="InterPro" id="IPR009057">
    <property type="entry name" value="Homeodomain-like_sf"/>
</dbReference>
<dbReference type="Pfam" id="PF12833">
    <property type="entry name" value="HTH_18"/>
    <property type="match status" value="1"/>
</dbReference>
<accession>A0ABU8WLQ2</accession>
<reference evidence="5 6" key="1">
    <citation type="submission" date="2024-03" db="EMBL/GenBank/DDBJ databases">
        <title>Novel species of the genus Variovorax.</title>
        <authorList>
            <person name="Liu Q."/>
            <person name="Xin Y.-H."/>
        </authorList>
    </citation>
    <scope>NUCLEOTIDE SEQUENCE [LARGE SCALE GENOMIC DNA]</scope>
    <source>
        <strain evidence="5 6">KACC 18900</strain>
    </source>
</reference>
<dbReference type="RefSeq" id="WP_340343587.1">
    <property type="nucleotide sequence ID" value="NZ_JBBKZT010000007.1"/>
</dbReference>
<evidence type="ECO:0000313" key="5">
    <source>
        <dbReference type="EMBL" id="MEJ8848460.1"/>
    </source>
</evidence>
<dbReference type="InterPro" id="IPR018060">
    <property type="entry name" value="HTH_AraC"/>
</dbReference>
<evidence type="ECO:0000313" key="6">
    <source>
        <dbReference type="Proteomes" id="UP001385892"/>
    </source>
</evidence>
<proteinExistence type="predicted"/>
<evidence type="ECO:0000256" key="2">
    <source>
        <dbReference type="ARBA" id="ARBA00023125"/>
    </source>
</evidence>
<dbReference type="PANTHER" id="PTHR46796">
    <property type="entry name" value="HTH-TYPE TRANSCRIPTIONAL ACTIVATOR RHAS-RELATED"/>
    <property type="match status" value="1"/>
</dbReference>
<evidence type="ECO:0000256" key="1">
    <source>
        <dbReference type="ARBA" id="ARBA00023015"/>
    </source>
</evidence>
<feature type="domain" description="HTH araC/xylS-type" evidence="4">
    <location>
        <begin position="208"/>
        <end position="307"/>
    </location>
</feature>